<organism evidence="1 2">
    <name type="scientific">Micromonospora ureilytica</name>
    <dbReference type="NCBI Taxonomy" id="709868"/>
    <lineage>
        <taxon>Bacteria</taxon>
        <taxon>Bacillati</taxon>
        <taxon>Actinomycetota</taxon>
        <taxon>Actinomycetes</taxon>
        <taxon>Micromonosporales</taxon>
        <taxon>Micromonosporaceae</taxon>
        <taxon>Micromonospora</taxon>
    </lineage>
</organism>
<evidence type="ECO:0000313" key="1">
    <source>
        <dbReference type="EMBL" id="RQX13361.1"/>
    </source>
</evidence>
<comment type="caution">
    <text evidence="1">The sequence shown here is derived from an EMBL/GenBank/DDBJ whole genome shotgun (WGS) entry which is preliminary data.</text>
</comment>
<dbReference type="AlphaFoldDB" id="A0A3N9XJW4"/>
<proteinExistence type="predicted"/>
<sequence length="61" mass="6549">MQHGVSQGASRKRWVPVDTVAYLLVAGTVGVGAHHVPDVATPVSLALVTFLTLDRVTRQIR</sequence>
<name>A0A3N9XJW4_9ACTN</name>
<gene>
    <name evidence="1" type="ORF">DDE19_25820</name>
</gene>
<reference evidence="1 2" key="1">
    <citation type="submission" date="2018-04" db="EMBL/GenBank/DDBJ databases">
        <title>Micromonosporas from Atacama Desert.</title>
        <authorList>
            <person name="Carro L."/>
            <person name="Klenk H.-P."/>
            <person name="Goodfellow M."/>
        </authorList>
    </citation>
    <scope>NUCLEOTIDE SEQUENCE [LARGE SCALE GENOMIC DNA]</scope>
    <source>
        <strain evidence="1 2">LB19</strain>
    </source>
</reference>
<dbReference type="Proteomes" id="UP000278981">
    <property type="component" value="Unassembled WGS sequence"/>
</dbReference>
<protein>
    <submittedName>
        <fullName evidence="1">Uncharacterized protein</fullName>
    </submittedName>
</protein>
<evidence type="ECO:0000313" key="2">
    <source>
        <dbReference type="Proteomes" id="UP000278981"/>
    </source>
</evidence>
<accession>A0A3N9XJW4</accession>
<dbReference type="EMBL" id="QDGB01000326">
    <property type="protein sequence ID" value="RQX13361.1"/>
    <property type="molecule type" value="Genomic_DNA"/>
</dbReference>